<evidence type="ECO:0000256" key="3">
    <source>
        <dbReference type="PROSITE-ProRule" id="PRU10141"/>
    </source>
</evidence>
<dbReference type="GO" id="GO:0004674">
    <property type="term" value="F:protein serine/threonine kinase activity"/>
    <property type="evidence" value="ECO:0007669"/>
    <property type="project" value="UniProtKB-KW"/>
</dbReference>
<evidence type="ECO:0000313" key="6">
    <source>
        <dbReference type="EMBL" id="TFL01325.1"/>
    </source>
</evidence>
<dbReference type="Gene3D" id="1.10.510.10">
    <property type="entry name" value="Transferase(Phosphotransferase) domain 1"/>
    <property type="match status" value="1"/>
</dbReference>
<dbReference type="GO" id="GO:0044773">
    <property type="term" value="P:mitotic DNA damage checkpoint signaling"/>
    <property type="evidence" value="ECO:0007669"/>
    <property type="project" value="TreeGrafter"/>
</dbReference>
<dbReference type="InterPro" id="IPR008271">
    <property type="entry name" value="Ser/Thr_kinase_AS"/>
</dbReference>
<gene>
    <name evidence="6" type="ORF">BDV98DRAFT_468689</name>
</gene>
<proteinExistence type="inferred from homology"/>
<accession>A0A5C3QGX3</accession>
<dbReference type="InterPro" id="IPR000719">
    <property type="entry name" value="Prot_kinase_dom"/>
</dbReference>
<dbReference type="InterPro" id="IPR017441">
    <property type="entry name" value="Protein_kinase_ATP_BS"/>
</dbReference>
<keyword evidence="1 3" id="KW-0547">Nucleotide-binding</keyword>
<evidence type="ECO:0000256" key="4">
    <source>
        <dbReference type="RuleBase" id="RU000304"/>
    </source>
</evidence>
<dbReference type="PROSITE" id="PS00107">
    <property type="entry name" value="PROTEIN_KINASE_ATP"/>
    <property type="match status" value="1"/>
</dbReference>
<dbReference type="InterPro" id="IPR011009">
    <property type="entry name" value="Kinase-like_dom_sf"/>
</dbReference>
<sequence length="274" mass="30515">LQVIDVLGEGSFGKVYRAKEVAAPGLSISQPCREFAVKTMAKGVGLSIDHQAAEAEIQTRMSSHPGVVTLHEAYEDETHLFFIMDIMSDGHLHDDIYNNEEGSEMDEATMKNIMLQLIDALDHCHKNDVYHRDLKPANILLSREGAEVKAHLADFGIATTERVGQSPCGTAQYISPEMYWSDANGGEINYAASDVWALGIVFAEMLAKTLPWGAAHWDDECFGTFLNEPKYFYRRFGISKQANAILAQMLELESESRITLPELKELVQDTNAFL</sequence>
<protein>
    <submittedName>
        <fullName evidence="6">Kinase-like domain-containing protein</fullName>
    </submittedName>
</protein>
<keyword evidence="6" id="KW-0808">Transferase</keyword>
<dbReference type="PROSITE" id="PS00108">
    <property type="entry name" value="PROTEIN_KINASE_ST"/>
    <property type="match status" value="1"/>
</dbReference>
<dbReference type="STRING" id="1884261.A0A5C3QGX3"/>
<evidence type="ECO:0000256" key="1">
    <source>
        <dbReference type="ARBA" id="ARBA00022741"/>
    </source>
</evidence>
<dbReference type="OrthoDB" id="541276at2759"/>
<dbReference type="SMART" id="SM00220">
    <property type="entry name" value="S_TKc"/>
    <property type="match status" value="1"/>
</dbReference>
<name>A0A5C3QGX3_9AGAR</name>
<evidence type="ECO:0000256" key="2">
    <source>
        <dbReference type="ARBA" id="ARBA00022840"/>
    </source>
</evidence>
<feature type="domain" description="Protein kinase" evidence="5">
    <location>
        <begin position="1"/>
        <end position="274"/>
    </location>
</feature>
<dbReference type="AlphaFoldDB" id="A0A5C3QGX3"/>
<dbReference type="GO" id="GO:0005634">
    <property type="term" value="C:nucleus"/>
    <property type="evidence" value="ECO:0007669"/>
    <property type="project" value="TreeGrafter"/>
</dbReference>
<dbReference type="Proteomes" id="UP000305067">
    <property type="component" value="Unassembled WGS sequence"/>
</dbReference>
<keyword evidence="4" id="KW-0723">Serine/threonine-protein kinase</keyword>
<reference evidence="6 7" key="1">
    <citation type="journal article" date="2019" name="Nat. Ecol. Evol.">
        <title>Megaphylogeny resolves global patterns of mushroom evolution.</title>
        <authorList>
            <person name="Varga T."/>
            <person name="Krizsan K."/>
            <person name="Foldi C."/>
            <person name="Dima B."/>
            <person name="Sanchez-Garcia M."/>
            <person name="Sanchez-Ramirez S."/>
            <person name="Szollosi G.J."/>
            <person name="Szarkandi J.G."/>
            <person name="Papp V."/>
            <person name="Albert L."/>
            <person name="Andreopoulos W."/>
            <person name="Angelini C."/>
            <person name="Antonin V."/>
            <person name="Barry K.W."/>
            <person name="Bougher N.L."/>
            <person name="Buchanan P."/>
            <person name="Buyck B."/>
            <person name="Bense V."/>
            <person name="Catcheside P."/>
            <person name="Chovatia M."/>
            <person name="Cooper J."/>
            <person name="Damon W."/>
            <person name="Desjardin D."/>
            <person name="Finy P."/>
            <person name="Geml J."/>
            <person name="Haridas S."/>
            <person name="Hughes K."/>
            <person name="Justo A."/>
            <person name="Karasinski D."/>
            <person name="Kautmanova I."/>
            <person name="Kiss B."/>
            <person name="Kocsube S."/>
            <person name="Kotiranta H."/>
            <person name="LaButti K.M."/>
            <person name="Lechner B.E."/>
            <person name="Liimatainen K."/>
            <person name="Lipzen A."/>
            <person name="Lukacs Z."/>
            <person name="Mihaltcheva S."/>
            <person name="Morgado L.N."/>
            <person name="Niskanen T."/>
            <person name="Noordeloos M.E."/>
            <person name="Ohm R.A."/>
            <person name="Ortiz-Santana B."/>
            <person name="Ovrebo C."/>
            <person name="Racz N."/>
            <person name="Riley R."/>
            <person name="Savchenko A."/>
            <person name="Shiryaev A."/>
            <person name="Soop K."/>
            <person name="Spirin V."/>
            <person name="Szebenyi C."/>
            <person name="Tomsovsky M."/>
            <person name="Tulloss R.E."/>
            <person name="Uehling J."/>
            <person name="Grigoriev I.V."/>
            <person name="Vagvolgyi C."/>
            <person name="Papp T."/>
            <person name="Martin F.M."/>
            <person name="Miettinen O."/>
            <person name="Hibbett D.S."/>
            <person name="Nagy L.G."/>
        </authorList>
    </citation>
    <scope>NUCLEOTIDE SEQUENCE [LARGE SCALE GENOMIC DNA]</scope>
    <source>
        <strain evidence="6 7">CBS 309.79</strain>
    </source>
</reference>
<keyword evidence="6" id="KW-0418">Kinase</keyword>
<keyword evidence="2 3" id="KW-0067">ATP-binding</keyword>
<dbReference type="Pfam" id="PF00069">
    <property type="entry name" value="Pkinase"/>
    <property type="match status" value="1"/>
</dbReference>
<dbReference type="GO" id="GO:0005524">
    <property type="term" value="F:ATP binding"/>
    <property type="evidence" value="ECO:0007669"/>
    <property type="project" value="UniProtKB-UniRule"/>
</dbReference>
<dbReference type="PROSITE" id="PS50011">
    <property type="entry name" value="PROTEIN_KINASE_DOM"/>
    <property type="match status" value="1"/>
</dbReference>
<feature type="non-terminal residue" evidence="6">
    <location>
        <position position="1"/>
    </location>
</feature>
<comment type="similarity">
    <text evidence="4">Belongs to the protein kinase superfamily.</text>
</comment>
<evidence type="ECO:0000259" key="5">
    <source>
        <dbReference type="PROSITE" id="PS50011"/>
    </source>
</evidence>
<feature type="non-terminal residue" evidence="6">
    <location>
        <position position="274"/>
    </location>
</feature>
<dbReference type="PANTHER" id="PTHR44167:SF24">
    <property type="entry name" value="SERINE_THREONINE-PROTEIN KINASE CHK2"/>
    <property type="match status" value="1"/>
</dbReference>
<dbReference type="SUPFAM" id="SSF56112">
    <property type="entry name" value="Protein kinase-like (PK-like)"/>
    <property type="match status" value="1"/>
</dbReference>
<feature type="binding site" evidence="3">
    <location>
        <position position="38"/>
    </location>
    <ligand>
        <name>ATP</name>
        <dbReference type="ChEBI" id="CHEBI:30616"/>
    </ligand>
</feature>
<organism evidence="6 7">
    <name type="scientific">Pterulicium gracile</name>
    <dbReference type="NCBI Taxonomy" id="1884261"/>
    <lineage>
        <taxon>Eukaryota</taxon>
        <taxon>Fungi</taxon>
        <taxon>Dikarya</taxon>
        <taxon>Basidiomycota</taxon>
        <taxon>Agaricomycotina</taxon>
        <taxon>Agaricomycetes</taxon>
        <taxon>Agaricomycetidae</taxon>
        <taxon>Agaricales</taxon>
        <taxon>Pleurotineae</taxon>
        <taxon>Pterulaceae</taxon>
        <taxon>Pterulicium</taxon>
    </lineage>
</organism>
<dbReference type="EMBL" id="ML178825">
    <property type="protein sequence ID" value="TFL01325.1"/>
    <property type="molecule type" value="Genomic_DNA"/>
</dbReference>
<dbReference type="PANTHER" id="PTHR44167">
    <property type="entry name" value="OVARIAN-SPECIFIC SERINE/THREONINE-PROTEIN KINASE LOK-RELATED"/>
    <property type="match status" value="1"/>
</dbReference>
<keyword evidence="7" id="KW-1185">Reference proteome</keyword>
<evidence type="ECO:0000313" key="7">
    <source>
        <dbReference type="Proteomes" id="UP000305067"/>
    </source>
</evidence>